<dbReference type="AlphaFoldDB" id="A0A811REN0"/>
<dbReference type="Proteomes" id="UP000604825">
    <property type="component" value="Unassembled WGS sequence"/>
</dbReference>
<feature type="region of interest" description="Disordered" evidence="1">
    <location>
        <begin position="42"/>
        <end position="61"/>
    </location>
</feature>
<accession>A0A811REN0</accession>
<proteinExistence type="predicted"/>
<sequence length="95" mass="9552">MSAGRSAHNRSSGSRLALGLGGSGAGGHSVERLACSQAIDGSGVPRQCPCGAQPGRGGPRLRLRTVEMRPLRRALGASAPSHNSTSRLGCYAGIG</sequence>
<evidence type="ECO:0000256" key="1">
    <source>
        <dbReference type="SAM" id="MobiDB-lite"/>
    </source>
</evidence>
<feature type="region of interest" description="Disordered" evidence="1">
    <location>
        <begin position="73"/>
        <end position="95"/>
    </location>
</feature>
<reference evidence="2" key="1">
    <citation type="submission" date="2020-10" db="EMBL/GenBank/DDBJ databases">
        <authorList>
            <person name="Han B."/>
            <person name="Lu T."/>
            <person name="Zhao Q."/>
            <person name="Huang X."/>
            <person name="Zhao Y."/>
        </authorList>
    </citation>
    <scope>NUCLEOTIDE SEQUENCE</scope>
</reference>
<name>A0A811REN0_9POAL</name>
<protein>
    <submittedName>
        <fullName evidence="2">Uncharacterized protein</fullName>
    </submittedName>
</protein>
<comment type="caution">
    <text evidence="2">The sequence shown here is derived from an EMBL/GenBank/DDBJ whole genome shotgun (WGS) entry which is preliminary data.</text>
</comment>
<evidence type="ECO:0000313" key="3">
    <source>
        <dbReference type="Proteomes" id="UP000604825"/>
    </source>
</evidence>
<organism evidence="2 3">
    <name type="scientific">Miscanthus lutarioriparius</name>
    <dbReference type="NCBI Taxonomy" id="422564"/>
    <lineage>
        <taxon>Eukaryota</taxon>
        <taxon>Viridiplantae</taxon>
        <taxon>Streptophyta</taxon>
        <taxon>Embryophyta</taxon>
        <taxon>Tracheophyta</taxon>
        <taxon>Spermatophyta</taxon>
        <taxon>Magnoliopsida</taxon>
        <taxon>Liliopsida</taxon>
        <taxon>Poales</taxon>
        <taxon>Poaceae</taxon>
        <taxon>PACMAD clade</taxon>
        <taxon>Panicoideae</taxon>
        <taxon>Andropogonodae</taxon>
        <taxon>Andropogoneae</taxon>
        <taxon>Saccharinae</taxon>
        <taxon>Miscanthus</taxon>
    </lineage>
</organism>
<evidence type="ECO:0000313" key="2">
    <source>
        <dbReference type="EMBL" id="CAD6268444.1"/>
    </source>
</evidence>
<dbReference type="EMBL" id="CAJGYO010000014">
    <property type="protein sequence ID" value="CAD6268444.1"/>
    <property type="molecule type" value="Genomic_DNA"/>
</dbReference>
<gene>
    <name evidence="2" type="ORF">NCGR_LOCUS51749</name>
</gene>
<keyword evidence="3" id="KW-1185">Reference proteome</keyword>
<feature type="region of interest" description="Disordered" evidence="1">
    <location>
        <begin position="1"/>
        <end position="27"/>
    </location>
</feature>